<dbReference type="PANTHER" id="PTHR30532:SF1">
    <property type="entry name" value="IRON(3+)-HYDROXAMATE-BINDING PROTEIN FHUD"/>
    <property type="match status" value="1"/>
</dbReference>
<feature type="chain" id="PRO_5046192085" evidence="6">
    <location>
        <begin position="20"/>
        <end position="340"/>
    </location>
</feature>
<keyword evidence="3" id="KW-0813">Transport</keyword>
<dbReference type="EMBL" id="JAOQIO010000069">
    <property type="protein sequence ID" value="MCU6793905.1"/>
    <property type="molecule type" value="Genomic_DNA"/>
</dbReference>
<dbReference type="RefSeq" id="WP_262685137.1">
    <property type="nucleotide sequence ID" value="NZ_JAOQIO010000069.1"/>
</dbReference>
<feature type="region of interest" description="Disordered" evidence="5">
    <location>
        <begin position="32"/>
        <end position="61"/>
    </location>
</feature>
<dbReference type="Pfam" id="PF01497">
    <property type="entry name" value="Peripla_BP_2"/>
    <property type="match status" value="1"/>
</dbReference>
<feature type="domain" description="Fe/B12 periplasmic-binding" evidence="7">
    <location>
        <begin position="82"/>
        <end position="340"/>
    </location>
</feature>
<dbReference type="CDD" id="cd01146">
    <property type="entry name" value="FhuD"/>
    <property type="match status" value="1"/>
</dbReference>
<dbReference type="InterPro" id="IPR002491">
    <property type="entry name" value="ABC_transptr_periplasmic_BD"/>
</dbReference>
<organism evidence="8 9">
    <name type="scientific">Paenibacillus baimaensis</name>
    <dbReference type="NCBI Taxonomy" id="2982185"/>
    <lineage>
        <taxon>Bacteria</taxon>
        <taxon>Bacillati</taxon>
        <taxon>Bacillota</taxon>
        <taxon>Bacilli</taxon>
        <taxon>Bacillales</taxon>
        <taxon>Paenibacillaceae</taxon>
        <taxon>Paenibacillus</taxon>
    </lineage>
</organism>
<gene>
    <name evidence="8" type="ORF">OB236_17520</name>
</gene>
<reference evidence="8 9" key="1">
    <citation type="submission" date="2022-09" db="EMBL/GenBank/DDBJ databases">
        <authorList>
            <person name="Han X.L."/>
            <person name="Wang Q."/>
            <person name="Lu T."/>
        </authorList>
    </citation>
    <scope>NUCLEOTIDE SEQUENCE [LARGE SCALE GENOMIC DNA]</scope>
    <source>
        <strain evidence="8 9">WQ 127069</strain>
    </source>
</reference>
<dbReference type="PROSITE" id="PS51257">
    <property type="entry name" value="PROKAR_LIPOPROTEIN"/>
    <property type="match status" value="1"/>
</dbReference>
<proteinExistence type="inferred from homology"/>
<evidence type="ECO:0000313" key="9">
    <source>
        <dbReference type="Proteomes" id="UP001652445"/>
    </source>
</evidence>
<evidence type="ECO:0000259" key="7">
    <source>
        <dbReference type="PROSITE" id="PS50983"/>
    </source>
</evidence>
<comment type="subcellular location">
    <subcellularLocation>
        <location evidence="1">Cell envelope</location>
    </subcellularLocation>
</comment>
<dbReference type="PANTHER" id="PTHR30532">
    <property type="entry name" value="IRON III DICITRATE-BINDING PERIPLASMIC PROTEIN"/>
    <property type="match status" value="1"/>
</dbReference>
<evidence type="ECO:0000256" key="2">
    <source>
        <dbReference type="ARBA" id="ARBA00008814"/>
    </source>
</evidence>
<evidence type="ECO:0000256" key="6">
    <source>
        <dbReference type="SAM" id="SignalP"/>
    </source>
</evidence>
<evidence type="ECO:0000256" key="5">
    <source>
        <dbReference type="SAM" id="MobiDB-lite"/>
    </source>
</evidence>
<evidence type="ECO:0000256" key="1">
    <source>
        <dbReference type="ARBA" id="ARBA00004196"/>
    </source>
</evidence>
<protein>
    <submittedName>
        <fullName evidence="8">Iron-siderophore ABC transporter substrate-binding protein</fullName>
    </submittedName>
</protein>
<feature type="compositionally biased region" description="Low complexity" evidence="5">
    <location>
        <begin position="39"/>
        <end position="61"/>
    </location>
</feature>
<dbReference type="Gene3D" id="3.40.50.1980">
    <property type="entry name" value="Nitrogenase molybdenum iron protein domain"/>
    <property type="match status" value="2"/>
</dbReference>
<dbReference type="Proteomes" id="UP001652445">
    <property type="component" value="Unassembled WGS sequence"/>
</dbReference>
<evidence type="ECO:0000256" key="3">
    <source>
        <dbReference type="ARBA" id="ARBA00022448"/>
    </source>
</evidence>
<dbReference type="PROSITE" id="PS50983">
    <property type="entry name" value="FE_B12_PBP"/>
    <property type="match status" value="1"/>
</dbReference>
<name>A0ABT2UGZ7_9BACL</name>
<evidence type="ECO:0000313" key="8">
    <source>
        <dbReference type="EMBL" id="MCU6793905.1"/>
    </source>
</evidence>
<keyword evidence="4 6" id="KW-0732">Signal</keyword>
<dbReference type="SUPFAM" id="SSF53807">
    <property type="entry name" value="Helical backbone' metal receptor"/>
    <property type="match status" value="1"/>
</dbReference>
<sequence length="340" mass="36546">MFTLRKSMLVMSMVGLVSAFVLSGCGSTPAAGTNKEKTGAAASAGSTANTNTASNPAASPSATEKTIKHVWGETKFKEVPQKIVVLDFAYVDMVTALDVKPVASVGIGDSGFPEYLNGKFSPQNVANAGQAKQPNLEIIKSVKPDLIIASPNRHEMIKKQLAEIAPTVALDDGSYQSILANFTSLADVLGKKEQADKVVKSIEGKIKSGKEKLTNKPSVLVVGAFEDDSTVWLKTSFIGSLLSEVGTNYLFEGKKDLSAAESKTDIAKINLERLNEYNPDYLFLYGEPKKWDNNPLYKNLKAVKEKKALEVSRDLWSKGRGPLAAELILDQAIQTMAGGK</sequence>
<evidence type="ECO:0000256" key="4">
    <source>
        <dbReference type="ARBA" id="ARBA00022729"/>
    </source>
</evidence>
<keyword evidence="9" id="KW-1185">Reference proteome</keyword>
<feature type="signal peptide" evidence="6">
    <location>
        <begin position="1"/>
        <end position="19"/>
    </location>
</feature>
<comment type="caution">
    <text evidence="8">The sequence shown here is derived from an EMBL/GenBank/DDBJ whole genome shotgun (WGS) entry which is preliminary data.</text>
</comment>
<dbReference type="InterPro" id="IPR051313">
    <property type="entry name" value="Bact_iron-sidero_bind"/>
</dbReference>
<comment type="similarity">
    <text evidence="2">Belongs to the bacterial solute-binding protein 8 family.</text>
</comment>
<accession>A0ABT2UGZ7</accession>